<feature type="region of interest" description="Disordered" evidence="1">
    <location>
        <begin position="32"/>
        <end position="54"/>
    </location>
</feature>
<evidence type="ECO:0008006" key="5">
    <source>
        <dbReference type="Google" id="ProtNLM"/>
    </source>
</evidence>
<keyword evidence="2" id="KW-1133">Transmembrane helix</keyword>
<dbReference type="InterPro" id="IPR013783">
    <property type="entry name" value="Ig-like_fold"/>
</dbReference>
<dbReference type="Gene3D" id="2.60.40.10">
    <property type="entry name" value="Immunoglobulins"/>
    <property type="match status" value="1"/>
</dbReference>
<proteinExistence type="predicted"/>
<evidence type="ECO:0000256" key="1">
    <source>
        <dbReference type="SAM" id="MobiDB-lite"/>
    </source>
</evidence>
<feature type="transmembrane region" description="Helical" evidence="2">
    <location>
        <begin position="6"/>
        <end position="23"/>
    </location>
</feature>
<feature type="compositionally biased region" description="Polar residues" evidence="1">
    <location>
        <begin position="36"/>
        <end position="54"/>
    </location>
</feature>
<name>A0A0G0SZW8_9BACT</name>
<reference evidence="3 4" key="1">
    <citation type="journal article" date="2015" name="Nature">
        <title>rRNA introns, odd ribosomes, and small enigmatic genomes across a large radiation of phyla.</title>
        <authorList>
            <person name="Brown C.T."/>
            <person name="Hug L.A."/>
            <person name="Thomas B.C."/>
            <person name="Sharon I."/>
            <person name="Castelle C.J."/>
            <person name="Singh A."/>
            <person name="Wilkins M.J."/>
            <person name="Williams K.H."/>
            <person name="Banfield J.F."/>
        </authorList>
    </citation>
    <scope>NUCLEOTIDE SEQUENCE [LARGE SCALE GENOMIC DNA]</scope>
</reference>
<dbReference type="Pfam" id="PF09136">
    <property type="entry name" value="Glucodextran_B"/>
    <property type="match status" value="1"/>
</dbReference>
<accession>A0A0G0SZW8</accession>
<gene>
    <name evidence="3" type="ORF">UT63_C0083G0007</name>
</gene>
<dbReference type="Proteomes" id="UP000034539">
    <property type="component" value="Unassembled WGS sequence"/>
</dbReference>
<evidence type="ECO:0000256" key="2">
    <source>
        <dbReference type="SAM" id="Phobius"/>
    </source>
</evidence>
<evidence type="ECO:0000313" key="3">
    <source>
        <dbReference type="EMBL" id="KKR31097.1"/>
    </source>
</evidence>
<evidence type="ECO:0000313" key="4">
    <source>
        <dbReference type="Proteomes" id="UP000034539"/>
    </source>
</evidence>
<keyword evidence="2" id="KW-0812">Transmembrane</keyword>
<keyword evidence="2" id="KW-0472">Membrane</keyword>
<comment type="caution">
    <text evidence="3">The sequence shown here is derived from an EMBL/GenBank/DDBJ whole genome shotgun (WGS) entry which is preliminary data.</text>
</comment>
<dbReference type="EMBL" id="LBXN01000083">
    <property type="protein sequence ID" value="KKR31097.1"/>
    <property type="molecule type" value="Genomic_DNA"/>
</dbReference>
<sequence length="143" mass="15671">MKKIFPLLFIAALFMIGMILFGLKKSGEISYKPDPSEQNSVNVPDVQNQNPTISSDNVVNTLSLEITSPNDRSTVNSSKITIEGKTSPNADISVNEVDTKADSNGLFKATINLDEGENAVVVYATDEQGNFAEKEIIILYNWQ</sequence>
<organism evidence="3 4">
    <name type="scientific">Candidatus Gottesmanbacteria bacterium GW2011_GWC2_39_8</name>
    <dbReference type="NCBI Taxonomy" id="1618450"/>
    <lineage>
        <taxon>Bacteria</taxon>
        <taxon>Candidatus Gottesmaniibacteriota</taxon>
    </lineage>
</organism>
<protein>
    <recommendedName>
        <fullName evidence="5">Bacillopeptidase F</fullName>
    </recommendedName>
</protein>
<dbReference type="AlphaFoldDB" id="A0A0G0SZW8"/>